<dbReference type="Proteomes" id="UP000250235">
    <property type="component" value="Unassembled WGS sequence"/>
</dbReference>
<proteinExistence type="predicted"/>
<evidence type="ECO:0000313" key="1">
    <source>
        <dbReference type="EMBL" id="KZV55075.1"/>
    </source>
</evidence>
<dbReference type="EMBL" id="KQ989018">
    <property type="protein sequence ID" value="KZV55075.1"/>
    <property type="molecule type" value="Genomic_DNA"/>
</dbReference>
<reference evidence="1 2" key="1">
    <citation type="journal article" date="2015" name="Proc. Natl. Acad. Sci. U.S.A.">
        <title>The resurrection genome of Boea hygrometrica: A blueprint for survival of dehydration.</title>
        <authorList>
            <person name="Xiao L."/>
            <person name="Yang G."/>
            <person name="Zhang L."/>
            <person name="Yang X."/>
            <person name="Zhao S."/>
            <person name="Ji Z."/>
            <person name="Zhou Q."/>
            <person name="Hu M."/>
            <person name="Wang Y."/>
            <person name="Chen M."/>
            <person name="Xu Y."/>
            <person name="Jin H."/>
            <person name="Xiao X."/>
            <person name="Hu G."/>
            <person name="Bao F."/>
            <person name="Hu Y."/>
            <person name="Wan P."/>
            <person name="Li L."/>
            <person name="Deng X."/>
            <person name="Kuang T."/>
            <person name="Xiang C."/>
            <person name="Zhu J.K."/>
            <person name="Oliver M.J."/>
            <person name="He Y."/>
        </authorList>
    </citation>
    <scope>NUCLEOTIDE SEQUENCE [LARGE SCALE GENOMIC DNA]</scope>
    <source>
        <strain evidence="2">cv. XS01</strain>
    </source>
</reference>
<gene>
    <name evidence="1" type="ORF">F511_31671</name>
</gene>
<evidence type="ECO:0000313" key="2">
    <source>
        <dbReference type="Proteomes" id="UP000250235"/>
    </source>
</evidence>
<keyword evidence="2" id="KW-1185">Reference proteome</keyword>
<protein>
    <submittedName>
        <fullName evidence="1">Uncharacterized protein</fullName>
    </submittedName>
</protein>
<organism evidence="1 2">
    <name type="scientific">Dorcoceras hygrometricum</name>
    <dbReference type="NCBI Taxonomy" id="472368"/>
    <lineage>
        <taxon>Eukaryota</taxon>
        <taxon>Viridiplantae</taxon>
        <taxon>Streptophyta</taxon>
        <taxon>Embryophyta</taxon>
        <taxon>Tracheophyta</taxon>
        <taxon>Spermatophyta</taxon>
        <taxon>Magnoliopsida</taxon>
        <taxon>eudicotyledons</taxon>
        <taxon>Gunneridae</taxon>
        <taxon>Pentapetalae</taxon>
        <taxon>asterids</taxon>
        <taxon>lamiids</taxon>
        <taxon>Lamiales</taxon>
        <taxon>Gesneriaceae</taxon>
        <taxon>Didymocarpoideae</taxon>
        <taxon>Trichosporeae</taxon>
        <taxon>Loxocarpinae</taxon>
        <taxon>Dorcoceras</taxon>
    </lineage>
</organism>
<name>A0A2Z7D6N2_9LAMI</name>
<accession>A0A2Z7D6N2</accession>
<dbReference type="AlphaFoldDB" id="A0A2Z7D6N2"/>
<sequence>MQYFKSAMHEGYQKSSVGKAQRIRCAESNPVIFRYDRSAAHHSLVVFRHDNSAGHHINISVGRFRHDGSAGRSQRERRRRSAAAIFVQPLVQSAVGLVFMESAVELAMETSKVESAVRNHAEAKLNQLEHDEPAETMTTSCKRLREKLNQLVRVLRSALERITSKKKIPGAKRKRSDVVEEKSSRKLLFTSRCYLEIAIAKRCRLHKLIRQRFALALKIQQMLFAMKKISRKIPAGSICLIPAGQPDASNSSIQSEFELFIVSISHTEIHSHLLVNESQNLFTVPVQARRRKTHVYVVSHIVEVVVHLWSLGVLTAAGCGIGSVHAVVRSNLLVEPSEVEEGEM</sequence>